<feature type="compositionally biased region" description="Polar residues" evidence="3">
    <location>
        <begin position="187"/>
        <end position="196"/>
    </location>
</feature>
<evidence type="ECO:0000313" key="4">
    <source>
        <dbReference type="EMBL" id="JAP79018.1"/>
    </source>
</evidence>
<reference evidence="4" key="1">
    <citation type="journal article" date="2016" name="Ticks Tick Borne Dis.">
        <title>De novo assembly and annotation of the salivary gland transcriptome of Rhipicephalus appendiculatus male and female ticks during blood feeding.</title>
        <authorList>
            <person name="de Castro M.H."/>
            <person name="de Klerk D."/>
            <person name="Pienaar R."/>
            <person name="Latif A.A."/>
            <person name="Rees D.J."/>
            <person name="Mans B.J."/>
        </authorList>
    </citation>
    <scope>NUCLEOTIDE SEQUENCE</scope>
    <source>
        <tissue evidence="4">Salivary glands</tissue>
    </source>
</reference>
<proteinExistence type="inferred from homology"/>
<feature type="compositionally biased region" description="Polar residues" evidence="3">
    <location>
        <begin position="235"/>
        <end position="253"/>
    </location>
</feature>
<comment type="similarity">
    <text evidence="1">Belongs to the FAM76 family.</text>
</comment>
<evidence type="ECO:0000256" key="3">
    <source>
        <dbReference type="SAM" id="MobiDB-lite"/>
    </source>
</evidence>
<keyword evidence="2" id="KW-0175">Coiled coil</keyword>
<evidence type="ECO:0000256" key="1">
    <source>
        <dbReference type="ARBA" id="ARBA00009097"/>
    </source>
</evidence>
<evidence type="ECO:0000256" key="2">
    <source>
        <dbReference type="ARBA" id="ARBA00023054"/>
    </source>
</evidence>
<dbReference type="PANTHER" id="PTHR46176">
    <property type="entry name" value="LD21662P"/>
    <property type="match status" value="1"/>
</dbReference>
<feature type="region of interest" description="Disordered" evidence="3">
    <location>
        <begin position="161"/>
        <end position="253"/>
    </location>
</feature>
<feature type="compositionally biased region" description="Basic residues" evidence="3">
    <location>
        <begin position="197"/>
        <end position="206"/>
    </location>
</feature>
<dbReference type="PANTHER" id="PTHR46176:SF1">
    <property type="entry name" value="LD21662P"/>
    <property type="match status" value="1"/>
</dbReference>
<dbReference type="InterPro" id="IPR032017">
    <property type="entry name" value="FAM76"/>
</dbReference>
<protein>
    <submittedName>
        <fullName evidence="4">Protein FAM76A</fullName>
    </submittedName>
</protein>
<dbReference type="GO" id="GO:0016607">
    <property type="term" value="C:nuclear speck"/>
    <property type="evidence" value="ECO:0007669"/>
    <property type="project" value="TreeGrafter"/>
</dbReference>
<accession>A0A131YKD3</accession>
<feature type="compositionally biased region" description="Basic and acidic residues" evidence="3">
    <location>
        <begin position="216"/>
        <end position="230"/>
    </location>
</feature>
<name>A0A131YKD3_RHIAP</name>
<dbReference type="EMBL" id="GEDV01009539">
    <property type="protein sequence ID" value="JAP79018.1"/>
    <property type="molecule type" value="Transcribed_RNA"/>
</dbReference>
<organism evidence="4">
    <name type="scientific">Rhipicephalus appendiculatus</name>
    <name type="common">Brown ear tick</name>
    <dbReference type="NCBI Taxonomy" id="34631"/>
    <lineage>
        <taxon>Eukaryota</taxon>
        <taxon>Metazoa</taxon>
        <taxon>Ecdysozoa</taxon>
        <taxon>Arthropoda</taxon>
        <taxon>Chelicerata</taxon>
        <taxon>Arachnida</taxon>
        <taxon>Acari</taxon>
        <taxon>Parasitiformes</taxon>
        <taxon>Ixodida</taxon>
        <taxon>Ixodoidea</taxon>
        <taxon>Ixodidae</taxon>
        <taxon>Rhipicephalinae</taxon>
        <taxon>Rhipicephalus</taxon>
        <taxon>Rhipicephalus</taxon>
    </lineage>
</organism>
<dbReference type="Pfam" id="PF16046">
    <property type="entry name" value="FAM76"/>
    <property type="match status" value="1"/>
</dbReference>
<dbReference type="AlphaFoldDB" id="A0A131YKD3"/>
<sequence length="384" mass="42819">MASALFACTRCNARHPFEELSQGQQLCKDCRGAFPIVKCTYCRTEYQQESGKVGTGVICKKCEQNVKAYGKPTACEYCNIIAAFIGTKCQRCTNSEKRYGPPVSCEQCKQRCAFDRKDDSRRKVEGKLLCWLCTLSFKRAVAKTKHNDPMRHTVLGKVSLTSSHHHHHGHHHHSHHHHRSSSGSVGGTNTASSTGQNHHHHRKHSHSSSSLSNHKAGSDHGSAKRPRLDPAKLANGSTPLRSTPETSGLLDPNSSDHVVVLTQLREQVSSLQKQLSLKDQQLLAKDKQIAELKAHMSSDERNAREKMQAEKKKHSEVVQDLMVGTHCWLVLLFLSIMSQLLNAVNKAPLPSYILTLLIGCCTREYEGVHRSLCTNSLSNFFSFL</sequence>
<feature type="compositionally biased region" description="Basic residues" evidence="3">
    <location>
        <begin position="163"/>
        <end position="180"/>
    </location>
</feature>